<accession>A0A3P7YA07</accession>
<gene>
    <name evidence="1" type="ORF">HPBE_LOCUS3627</name>
</gene>
<name>A0A183FBT4_HELPZ</name>
<reference evidence="1 2" key="1">
    <citation type="submission" date="2018-11" db="EMBL/GenBank/DDBJ databases">
        <authorList>
            <consortium name="Pathogen Informatics"/>
        </authorList>
    </citation>
    <scope>NUCLEOTIDE SEQUENCE [LARGE SCALE GENOMIC DNA]</scope>
</reference>
<evidence type="ECO:0000313" key="3">
    <source>
        <dbReference type="WBParaSite" id="HPBE_0000362601-mRNA-1"/>
    </source>
</evidence>
<keyword evidence="2" id="KW-1185">Reference proteome</keyword>
<dbReference type="WBParaSite" id="HPBE_0000362601-mRNA-1">
    <property type="protein sequence ID" value="HPBE_0000362601-mRNA-1"/>
    <property type="gene ID" value="HPBE_0000362601"/>
</dbReference>
<evidence type="ECO:0000313" key="2">
    <source>
        <dbReference type="Proteomes" id="UP000050761"/>
    </source>
</evidence>
<organism evidence="2 3">
    <name type="scientific">Heligmosomoides polygyrus</name>
    <name type="common">Parasitic roundworm</name>
    <dbReference type="NCBI Taxonomy" id="6339"/>
    <lineage>
        <taxon>Eukaryota</taxon>
        <taxon>Metazoa</taxon>
        <taxon>Ecdysozoa</taxon>
        <taxon>Nematoda</taxon>
        <taxon>Chromadorea</taxon>
        <taxon>Rhabditida</taxon>
        <taxon>Rhabditina</taxon>
        <taxon>Rhabditomorpha</taxon>
        <taxon>Strongyloidea</taxon>
        <taxon>Heligmosomidae</taxon>
        <taxon>Heligmosomoides</taxon>
    </lineage>
</organism>
<reference evidence="3" key="2">
    <citation type="submission" date="2019-09" db="UniProtKB">
        <authorList>
            <consortium name="WormBaseParasite"/>
        </authorList>
    </citation>
    <scope>IDENTIFICATION</scope>
</reference>
<protein>
    <submittedName>
        <fullName evidence="3">Integrase</fullName>
    </submittedName>
</protein>
<proteinExistence type="predicted"/>
<evidence type="ECO:0000313" key="1">
    <source>
        <dbReference type="EMBL" id="VDO38348.1"/>
    </source>
</evidence>
<dbReference type="EMBL" id="UZAH01011340">
    <property type="protein sequence ID" value="VDO38348.1"/>
    <property type="molecule type" value="Genomic_DNA"/>
</dbReference>
<dbReference type="AlphaFoldDB" id="A0A183FBT4"/>
<accession>A0A183FBT4</accession>
<dbReference type="Proteomes" id="UP000050761">
    <property type="component" value="Unassembled WGS sequence"/>
</dbReference>
<sequence length="147" mass="16916">MINVFPLELPAIPLFTEIGDEKPFSLWLRRFEDIQRIVLAAPTDKRKSYFLTAHLDGLARDKVDELPKEARTNHAELRSHLKTYFDTLQSHIGKRLSIVNYAIMELLLRVQRCCPFLADSAFLLRPVASCRGVTPKRNILTVTQILK</sequence>